<sequence>MTSDEKASAIRAVETLIQYKFHKTDLLWEALQTSKMSALSTNARLLPEGNRRLAIVGDAAMQLALAEDWYRTSDTRGQFSNIIRNVGSNANLNRIGLGLGLERFIVGPIGGKAIADTVEAILGAIYLDSDFAQLKKVMDALDLNTEDVRLERQLDLEGFIILDNEAEEEPNGRRKKRQRTDIL</sequence>
<dbReference type="PROSITE" id="PS50142">
    <property type="entry name" value="RNASE_3_2"/>
    <property type="match status" value="1"/>
</dbReference>
<dbReference type="EMBL" id="JBEFKJ010000019">
    <property type="protein sequence ID" value="KAL2040772.1"/>
    <property type="molecule type" value="Genomic_DNA"/>
</dbReference>
<evidence type="ECO:0000313" key="3">
    <source>
        <dbReference type="Proteomes" id="UP001590950"/>
    </source>
</evidence>
<dbReference type="InterPro" id="IPR036389">
    <property type="entry name" value="RNase_III_sf"/>
</dbReference>
<dbReference type="SMART" id="SM00535">
    <property type="entry name" value="RIBOc"/>
    <property type="match status" value="1"/>
</dbReference>
<dbReference type="Proteomes" id="UP001590950">
    <property type="component" value="Unassembled WGS sequence"/>
</dbReference>
<dbReference type="InterPro" id="IPR000999">
    <property type="entry name" value="RNase_III_dom"/>
</dbReference>
<keyword evidence="3" id="KW-1185">Reference proteome</keyword>
<reference evidence="2 3" key="1">
    <citation type="submission" date="2024-09" db="EMBL/GenBank/DDBJ databases">
        <title>Rethinking Asexuality: The Enigmatic Case of Functional Sexual Genes in Lepraria (Stereocaulaceae).</title>
        <authorList>
            <person name="Doellman M."/>
            <person name="Sun Y."/>
            <person name="Barcenas-Pena A."/>
            <person name="Lumbsch H.T."/>
            <person name="Grewe F."/>
        </authorList>
    </citation>
    <scope>NUCLEOTIDE SEQUENCE [LARGE SCALE GENOMIC DNA]</scope>
    <source>
        <strain evidence="2 3">Mercado 3170</strain>
    </source>
</reference>
<evidence type="ECO:0000259" key="1">
    <source>
        <dbReference type="PROSITE" id="PS50142"/>
    </source>
</evidence>
<organism evidence="2 3">
    <name type="scientific">Stereocaulon virgatum</name>
    <dbReference type="NCBI Taxonomy" id="373712"/>
    <lineage>
        <taxon>Eukaryota</taxon>
        <taxon>Fungi</taxon>
        <taxon>Dikarya</taxon>
        <taxon>Ascomycota</taxon>
        <taxon>Pezizomycotina</taxon>
        <taxon>Lecanoromycetes</taxon>
        <taxon>OSLEUM clade</taxon>
        <taxon>Lecanoromycetidae</taxon>
        <taxon>Lecanorales</taxon>
        <taxon>Lecanorineae</taxon>
        <taxon>Stereocaulaceae</taxon>
        <taxon>Stereocaulon</taxon>
    </lineage>
</organism>
<feature type="domain" description="RNase III" evidence="1">
    <location>
        <begin position="10"/>
        <end position="130"/>
    </location>
</feature>
<dbReference type="Pfam" id="PF00636">
    <property type="entry name" value="Ribonuclease_3"/>
    <property type="match status" value="1"/>
</dbReference>
<dbReference type="Gene3D" id="1.10.1520.10">
    <property type="entry name" value="Ribonuclease III domain"/>
    <property type="match status" value="1"/>
</dbReference>
<accession>A0ABR4A8Q0</accession>
<protein>
    <recommendedName>
        <fullName evidence="1">RNase III domain-containing protein</fullName>
    </recommendedName>
</protein>
<proteinExistence type="predicted"/>
<name>A0ABR4A8Q0_9LECA</name>
<evidence type="ECO:0000313" key="2">
    <source>
        <dbReference type="EMBL" id="KAL2040772.1"/>
    </source>
</evidence>
<dbReference type="CDD" id="cd00593">
    <property type="entry name" value="RIBOc"/>
    <property type="match status" value="1"/>
</dbReference>
<dbReference type="SUPFAM" id="SSF69065">
    <property type="entry name" value="RNase III domain-like"/>
    <property type="match status" value="1"/>
</dbReference>
<gene>
    <name evidence="2" type="ORF">N7G274_006230</name>
</gene>
<comment type="caution">
    <text evidence="2">The sequence shown here is derived from an EMBL/GenBank/DDBJ whole genome shotgun (WGS) entry which is preliminary data.</text>
</comment>